<dbReference type="GO" id="GO:0009061">
    <property type="term" value="P:anaerobic respiration"/>
    <property type="evidence" value="ECO:0007669"/>
    <property type="project" value="TreeGrafter"/>
</dbReference>
<dbReference type="FunFam" id="2.40.40.20:FF:000009">
    <property type="entry name" value="Biotin sulfoxide reductase 2"/>
    <property type="match status" value="1"/>
</dbReference>
<evidence type="ECO:0000259" key="9">
    <source>
        <dbReference type="Pfam" id="PF18364"/>
    </source>
</evidence>
<dbReference type="CDD" id="cd02793">
    <property type="entry name" value="MopB_CT_DMSOR-BSOR-TMAOR"/>
    <property type="match status" value="1"/>
</dbReference>
<dbReference type="InterPro" id="IPR009010">
    <property type="entry name" value="Asp_de-COase-like_dom_sf"/>
</dbReference>
<dbReference type="PANTHER" id="PTHR43742:SF10">
    <property type="entry name" value="TRIMETHYLAMINE-N-OXIDE REDUCTASE 2"/>
    <property type="match status" value="1"/>
</dbReference>
<dbReference type="InterPro" id="IPR041954">
    <property type="entry name" value="CT_DMSOR/BSOR/TMAOR"/>
</dbReference>
<dbReference type="AlphaFoldDB" id="A0A2U1V725"/>
<dbReference type="PANTHER" id="PTHR43742">
    <property type="entry name" value="TRIMETHYLAMINE-N-OXIDE REDUCTASE"/>
    <property type="match status" value="1"/>
</dbReference>
<dbReference type="GO" id="GO:0030288">
    <property type="term" value="C:outer membrane-bounded periplasmic space"/>
    <property type="evidence" value="ECO:0007669"/>
    <property type="project" value="TreeGrafter"/>
</dbReference>
<dbReference type="OrthoDB" id="9759518at2"/>
<dbReference type="Gene3D" id="2.40.40.20">
    <property type="match status" value="1"/>
</dbReference>
<dbReference type="EMBL" id="PDOA01000003">
    <property type="protein sequence ID" value="PWC29686.1"/>
    <property type="molecule type" value="Genomic_DNA"/>
</dbReference>
<comment type="caution">
    <text evidence="10">The sequence shown here is derived from an EMBL/GenBank/DDBJ whole genome shotgun (WGS) entry which is preliminary data.</text>
</comment>
<dbReference type="Proteomes" id="UP000245048">
    <property type="component" value="Unassembled WGS sequence"/>
</dbReference>
<evidence type="ECO:0000256" key="3">
    <source>
        <dbReference type="ARBA" id="ARBA00022505"/>
    </source>
</evidence>
<dbReference type="Gene3D" id="3.90.55.10">
    <property type="entry name" value="Dimethylsulfoxide Reductase, domain 3"/>
    <property type="match status" value="1"/>
</dbReference>
<keyword evidence="3" id="KW-0500">Molybdenum</keyword>
<evidence type="ECO:0000313" key="10">
    <source>
        <dbReference type="EMBL" id="PWC29686.1"/>
    </source>
</evidence>
<dbReference type="Gene3D" id="3.40.50.740">
    <property type="match status" value="1"/>
</dbReference>
<dbReference type="GO" id="GO:0030151">
    <property type="term" value="F:molybdenum ion binding"/>
    <property type="evidence" value="ECO:0007669"/>
    <property type="project" value="TreeGrafter"/>
</dbReference>
<evidence type="ECO:0000256" key="5">
    <source>
        <dbReference type="ARBA" id="ARBA00022764"/>
    </source>
</evidence>
<evidence type="ECO:0000256" key="6">
    <source>
        <dbReference type="ARBA" id="ARBA00023002"/>
    </source>
</evidence>
<feature type="domain" description="Molybdopterin oxidoreductase" evidence="7">
    <location>
        <begin position="54"/>
        <end position="511"/>
    </location>
</feature>
<evidence type="ECO:0000256" key="2">
    <source>
        <dbReference type="ARBA" id="ARBA00010312"/>
    </source>
</evidence>
<dbReference type="GO" id="GO:0016740">
    <property type="term" value="F:transferase activity"/>
    <property type="evidence" value="ECO:0007669"/>
    <property type="project" value="UniProtKB-KW"/>
</dbReference>
<dbReference type="SUPFAM" id="SSF50692">
    <property type="entry name" value="ADC-like"/>
    <property type="match status" value="1"/>
</dbReference>
<organism evidence="10 11">
    <name type="scientific">Teichococcus aestuarii</name>
    <dbReference type="NCBI Taxonomy" id="568898"/>
    <lineage>
        <taxon>Bacteria</taxon>
        <taxon>Pseudomonadati</taxon>
        <taxon>Pseudomonadota</taxon>
        <taxon>Alphaproteobacteria</taxon>
        <taxon>Acetobacterales</taxon>
        <taxon>Roseomonadaceae</taxon>
        <taxon>Roseomonas</taxon>
    </lineage>
</organism>
<accession>A0A2U1V725</accession>
<name>A0A2U1V725_9PROT</name>
<dbReference type="SUPFAM" id="SSF53706">
    <property type="entry name" value="Formate dehydrogenase/DMSO reductase, domains 1-3"/>
    <property type="match status" value="1"/>
</dbReference>
<dbReference type="InterPro" id="IPR006657">
    <property type="entry name" value="MoPterin_dinucl-bd_dom"/>
</dbReference>
<reference evidence="11" key="1">
    <citation type="submission" date="2017-10" db="EMBL/GenBank/DDBJ databases">
        <authorList>
            <person name="Toshchakov S.V."/>
            <person name="Goeva M.A."/>
        </authorList>
    </citation>
    <scope>NUCLEOTIDE SEQUENCE [LARGE SCALE GENOMIC DNA]</scope>
    <source>
        <strain evidence="11">JR1/69-1-13</strain>
    </source>
</reference>
<gene>
    <name evidence="10" type="ORF">CR165_07070</name>
</gene>
<dbReference type="InterPro" id="IPR006656">
    <property type="entry name" value="Mopterin_OxRdtase"/>
</dbReference>
<evidence type="ECO:0000313" key="11">
    <source>
        <dbReference type="Proteomes" id="UP000245048"/>
    </source>
</evidence>
<dbReference type="InterPro" id="IPR041460">
    <property type="entry name" value="Molybdopterin_N"/>
</dbReference>
<dbReference type="InterPro" id="IPR006655">
    <property type="entry name" value="Mopterin_OxRdtase_prok_CS"/>
</dbReference>
<dbReference type="Pfam" id="PF01568">
    <property type="entry name" value="Molydop_binding"/>
    <property type="match status" value="1"/>
</dbReference>
<protein>
    <submittedName>
        <fullName evidence="10">Asp-tRNA(Asn)/Glu-tRNA(Gln) amidotransferase GatCAB subunit C</fullName>
    </submittedName>
</protein>
<dbReference type="RefSeq" id="WP_109516259.1">
    <property type="nucleotide sequence ID" value="NZ_PDOA01000003.1"/>
</dbReference>
<keyword evidence="11" id="KW-1185">Reference proteome</keyword>
<keyword evidence="5" id="KW-0574">Periplasm</keyword>
<dbReference type="GO" id="GO:0043546">
    <property type="term" value="F:molybdopterin cofactor binding"/>
    <property type="evidence" value="ECO:0007669"/>
    <property type="project" value="InterPro"/>
</dbReference>
<dbReference type="CDD" id="cd02769">
    <property type="entry name" value="MopB_DMSOR-BSOR-TMAOR"/>
    <property type="match status" value="1"/>
</dbReference>
<comment type="similarity">
    <text evidence="2">Belongs to the prokaryotic molybdopterin-containing oxidoreductase family.</text>
</comment>
<evidence type="ECO:0000259" key="7">
    <source>
        <dbReference type="Pfam" id="PF00384"/>
    </source>
</evidence>
<keyword evidence="6" id="KW-0560">Oxidoreductase</keyword>
<dbReference type="InterPro" id="IPR050612">
    <property type="entry name" value="Prok_Mopterin_Oxidored"/>
</dbReference>
<dbReference type="Pfam" id="PF00384">
    <property type="entry name" value="Molybdopterin"/>
    <property type="match status" value="1"/>
</dbReference>
<proteinExistence type="inferred from homology"/>
<comment type="cofactor">
    <cofactor evidence="1">
        <name>Mo-bis(molybdopterin guanine dinucleotide)</name>
        <dbReference type="ChEBI" id="CHEBI:60539"/>
    </cofactor>
</comment>
<evidence type="ECO:0000259" key="8">
    <source>
        <dbReference type="Pfam" id="PF01568"/>
    </source>
</evidence>
<evidence type="ECO:0000256" key="4">
    <source>
        <dbReference type="ARBA" id="ARBA00022723"/>
    </source>
</evidence>
<feature type="domain" description="Molybdopterin dinucleotide-binding" evidence="8">
    <location>
        <begin position="623"/>
        <end position="738"/>
    </location>
</feature>
<sequence length="765" mass="81739">MTEQDGAMRPHAAHWGAFRAGWQNGALVVEPHPADPDPSPILQNFPEALRHRARIAQPMVRRGWLEHGPGPSTARGREAFVPVSWEKALALLAGELARVRDSHGPQAVFGGSYGWASAGRFHHAQSQIHRFLNIALGGYVRSVNSYSAGASAVIIPHILGPFEAVTRRNVTWEQIVGHTGLVLSFGGMAVKNSAVASGGVSRHVERGAMAAAAARGTRFVLIGPLKDDLPEEAGAEWLPITPGTDTALMLGMAHTLLAEGLHDTAFLATHCTGWDRFAPYLTGAADGQPKDAAWASVHCGIPAGRIRQLARDAAGTRTLISMAHSLQRAEHGEQPVWMAAVLAAMLGQIGLPGGGYNYALGAIAHYGKRANAVPIAGLPQGRNGVRDFIPVARVSDMLLNPGAPFDYNGQRLAYPDIKLVYWAGGNPFHHHQDINRLRRAFARVDTLVVHESAWTATARHADIVLPATLSLEREDIAGSPNDPLLVAMHQLAKPFGEARDDYAIFAGLAERLGCGDAFTEGRDARGWLRHLYETTRAALAERGEAAPSFEEFWQDGELALPQAPDDGGILRAFREDPAANPLPTPSGRIEIFSETIAGFGYDDCPGHPAWLAPTDTPAPGAPLWLVANQPATRLHSQLDFGGTSAASKRRGREVVRLHPQDAAARGIAEGDIVRLHNARGACLAAAALSEAVMPGVVQLATGAWYDPEDPNDENPLCVHGNPNVLTRDMGTSRLAQGCTGQLTALEVEKFTGNLPPVRAWDPPAG</sequence>
<keyword evidence="4" id="KW-0479">Metal-binding</keyword>
<dbReference type="Gene3D" id="3.40.228.10">
    <property type="entry name" value="Dimethylsulfoxide Reductase, domain 2"/>
    <property type="match status" value="1"/>
</dbReference>
<dbReference type="PROSITE" id="PS00932">
    <property type="entry name" value="MOLYBDOPTERIN_PROK_3"/>
    <property type="match status" value="1"/>
</dbReference>
<dbReference type="Pfam" id="PF18364">
    <property type="entry name" value="Molybdopterin_N"/>
    <property type="match status" value="1"/>
</dbReference>
<dbReference type="GO" id="GO:0009055">
    <property type="term" value="F:electron transfer activity"/>
    <property type="evidence" value="ECO:0007669"/>
    <property type="project" value="TreeGrafter"/>
</dbReference>
<dbReference type="GO" id="GO:0016491">
    <property type="term" value="F:oxidoreductase activity"/>
    <property type="evidence" value="ECO:0007669"/>
    <property type="project" value="UniProtKB-KW"/>
</dbReference>
<feature type="domain" description="Molybdopterin oxidoreductase N-terminal" evidence="9">
    <location>
        <begin position="11"/>
        <end position="50"/>
    </location>
</feature>
<keyword evidence="10" id="KW-0808">Transferase</keyword>
<evidence type="ECO:0000256" key="1">
    <source>
        <dbReference type="ARBA" id="ARBA00001942"/>
    </source>
</evidence>